<dbReference type="SUPFAM" id="SSF47113">
    <property type="entry name" value="Histone-fold"/>
    <property type="match status" value="1"/>
</dbReference>
<dbReference type="Proteomes" id="UP000230066">
    <property type="component" value="Unassembled WGS sequence"/>
</dbReference>
<dbReference type="GO" id="GO:0000124">
    <property type="term" value="C:SAGA complex"/>
    <property type="evidence" value="ECO:0007669"/>
    <property type="project" value="TreeGrafter"/>
</dbReference>
<comment type="similarity">
    <text evidence="2">Belongs to the TAF9 family.</text>
</comment>
<name>A0A4E0R4N5_FASHE</name>
<dbReference type="AlphaFoldDB" id="A0A4E0R4N5"/>
<protein>
    <submittedName>
        <fullName evidence="6">Transcription initiation factor TFIID subunit 9</fullName>
    </submittedName>
</protein>
<dbReference type="GO" id="GO:0046982">
    <property type="term" value="F:protein heterodimerization activity"/>
    <property type="evidence" value="ECO:0007669"/>
    <property type="project" value="InterPro"/>
</dbReference>
<gene>
    <name evidence="6" type="ORF">D915_006372</name>
</gene>
<keyword evidence="4" id="KW-0804">Transcription</keyword>
<comment type="caution">
    <text evidence="6">The sequence shown here is derived from an EMBL/GenBank/DDBJ whole genome shotgun (WGS) entry which is preliminary data.</text>
</comment>
<dbReference type="PANTHER" id="PTHR48068">
    <property type="entry name" value="TAF9 RNA POLYMERASE II, TATA BOX-BINDING PROTEIN (TBP)-ASSOCIATED FACTOR"/>
    <property type="match status" value="1"/>
</dbReference>
<dbReference type="GO" id="GO:0051123">
    <property type="term" value="P:RNA polymerase II preinitiation complex assembly"/>
    <property type="evidence" value="ECO:0007669"/>
    <property type="project" value="TreeGrafter"/>
</dbReference>
<comment type="subcellular location">
    <subcellularLocation>
        <location evidence="1">Nucleus</location>
    </subcellularLocation>
</comment>
<evidence type="ECO:0000256" key="3">
    <source>
        <dbReference type="ARBA" id="ARBA00023015"/>
    </source>
</evidence>
<evidence type="ECO:0000256" key="2">
    <source>
        <dbReference type="ARBA" id="ARBA00007646"/>
    </source>
</evidence>
<sequence length="235" mass="25732">MTETKANQNEEKELAPPSLSVVRDVFEEFGIPDVSDEICTRVLDVLYRHTCDIVEEAKAISNHVGHSTIEEADMKLAIELTSDSLMFAPPHREQLLVYAEKNSQPLPSIRTHHGLRLPTDRHNLTAPNYILTQSGTEIDSQVPTSVEGATSVHLSTPTTVTQSVLRLTATSHTNPVNASTVRVIAPPGIGPSMIRIQSVQSMAQIPNLETTSSLRTMPLGSVTSANIQRRFPDVH</sequence>
<keyword evidence="3" id="KW-0805">Transcription regulation</keyword>
<keyword evidence="5" id="KW-0539">Nucleus</keyword>
<evidence type="ECO:0000313" key="7">
    <source>
        <dbReference type="Proteomes" id="UP000230066"/>
    </source>
</evidence>
<dbReference type="InterPro" id="IPR009072">
    <property type="entry name" value="Histone-fold"/>
</dbReference>
<dbReference type="GO" id="GO:0005669">
    <property type="term" value="C:transcription factor TFIID complex"/>
    <property type="evidence" value="ECO:0007669"/>
    <property type="project" value="TreeGrafter"/>
</dbReference>
<dbReference type="InterPro" id="IPR051431">
    <property type="entry name" value="TFIID_subunit_9"/>
</dbReference>
<evidence type="ECO:0000256" key="1">
    <source>
        <dbReference type="ARBA" id="ARBA00004123"/>
    </source>
</evidence>
<dbReference type="EMBL" id="JXXN02002581">
    <property type="protein sequence ID" value="THD22713.1"/>
    <property type="molecule type" value="Genomic_DNA"/>
</dbReference>
<dbReference type="PANTHER" id="PTHR48068:SF4">
    <property type="entry name" value="TATA-BOX BINDING PROTEIN ASSOCIATED FACTOR 9"/>
    <property type="match status" value="1"/>
</dbReference>
<evidence type="ECO:0000313" key="6">
    <source>
        <dbReference type="EMBL" id="THD22713.1"/>
    </source>
</evidence>
<accession>A0A4E0R4N5</accession>
<dbReference type="GO" id="GO:0016251">
    <property type="term" value="F:RNA polymerase II general transcription initiation factor activity"/>
    <property type="evidence" value="ECO:0007669"/>
    <property type="project" value="TreeGrafter"/>
</dbReference>
<dbReference type="Pfam" id="PF02291">
    <property type="entry name" value="TFIID-31kDa"/>
    <property type="match status" value="1"/>
</dbReference>
<dbReference type="GO" id="GO:0003713">
    <property type="term" value="F:transcription coactivator activity"/>
    <property type="evidence" value="ECO:0007669"/>
    <property type="project" value="TreeGrafter"/>
</dbReference>
<dbReference type="GO" id="GO:0003743">
    <property type="term" value="F:translation initiation factor activity"/>
    <property type="evidence" value="ECO:0007669"/>
    <property type="project" value="UniProtKB-KW"/>
</dbReference>
<dbReference type="Gene3D" id="1.10.20.10">
    <property type="entry name" value="Histone, subunit A"/>
    <property type="match status" value="1"/>
</dbReference>
<evidence type="ECO:0000256" key="5">
    <source>
        <dbReference type="ARBA" id="ARBA00023242"/>
    </source>
</evidence>
<keyword evidence="7" id="KW-1185">Reference proteome</keyword>
<organism evidence="6 7">
    <name type="scientific">Fasciola hepatica</name>
    <name type="common">Liver fluke</name>
    <dbReference type="NCBI Taxonomy" id="6192"/>
    <lineage>
        <taxon>Eukaryota</taxon>
        <taxon>Metazoa</taxon>
        <taxon>Spiralia</taxon>
        <taxon>Lophotrochozoa</taxon>
        <taxon>Platyhelminthes</taxon>
        <taxon>Trematoda</taxon>
        <taxon>Digenea</taxon>
        <taxon>Plagiorchiida</taxon>
        <taxon>Echinostomata</taxon>
        <taxon>Echinostomatoidea</taxon>
        <taxon>Fasciolidae</taxon>
        <taxon>Fasciola</taxon>
    </lineage>
</organism>
<evidence type="ECO:0000256" key="4">
    <source>
        <dbReference type="ARBA" id="ARBA00023163"/>
    </source>
</evidence>
<dbReference type="InterPro" id="IPR003162">
    <property type="entry name" value="TFIID-31"/>
</dbReference>
<proteinExistence type="inferred from homology"/>
<reference evidence="6" key="1">
    <citation type="submission" date="2019-03" db="EMBL/GenBank/DDBJ databases">
        <title>Improved annotation for the trematode Fasciola hepatica.</title>
        <authorList>
            <person name="Choi Y.-J."/>
            <person name="Martin J."/>
            <person name="Mitreva M."/>
        </authorList>
    </citation>
    <scope>NUCLEOTIDE SEQUENCE [LARGE SCALE GENOMIC DNA]</scope>
</reference>
<dbReference type="CDD" id="cd07979">
    <property type="entry name" value="HFD_TAF9"/>
    <property type="match status" value="1"/>
</dbReference>